<sequence length="177" mass="20409">MSVRSENTAHTRRISSYGHHYPVLEQLAHLPLTDLSISFGEVYKKPNLFPLFSKITHLEALIHIESEDQCTIFEKFTSITHLMVSTQSNRSILPLLFTKLPTLQVLIVMLGEHRPAIGVVRYYDSNKDDPRIVRLVPDPEDQSDEWLVRIRKGRGIWSLADETVRERQKLKGCFEGL</sequence>
<proteinExistence type="predicted"/>
<accession>A0ACD3AJT6</accession>
<dbReference type="Proteomes" id="UP000308600">
    <property type="component" value="Unassembled WGS sequence"/>
</dbReference>
<protein>
    <submittedName>
        <fullName evidence="1">Uncharacterized protein</fullName>
    </submittedName>
</protein>
<dbReference type="EMBL" id="ML208426">
    <property type="protein sequence ID" value="TFK65791.1"/>
    <property type="molecule type" value="Genomic_DNA"/>
</dbReference>
<keyword evidence="2" id="KW-1185">Reference proteome</keyword>
<reference evidence="1 2" key="1">
    <citation type="journal article" date="2019" name="Nat. Ecol. Evol.">
        <title>Megaphylogeny resolves global patterns of mushroom evolution.</title>
        <authorList>
            <person name="Varga T."/>
            <person name="Krizsan K."/>
            <person name="Foldi C."/>
            <person name="Dima B."/>
            <person name="Sanchez-Garcia M."/>
            <person name="Sanchez-Ramirez S."/>
            <person name="Szollosi G.J."/>
            <person name="Szarkandi J.G."/>
            <person name="Papp V."/>
            <person name="Albert L."/>
            <person name="Andreopoulos W."/>
            <person name="Angelini C."/>
            <person name="Antonin V."/>
            <person name="Barry K.W."/>
            <person name="Bougher N.L."/>
            <person name="Buchanan P."/>
            <person name="Buyck B."/>
            <person name="Bense V."/>
            <person name="Catcheside P."/>
            <person name="Chovatia M."/>
            <person name="Cooper J."/>
            <person name="Damon W."/>
            <person name="Desjardin D."/>
            <person name="Finy P."/>
            <person name="Geml J."/>
            <person name="Haridas S."/>
            <person name="Hughes K."/>
            <person name="Justo A."/>
            <person name="Karasinski D."/>
            <person name="Kautmanova I."/>
            <person name="Kiss B."/>
            <person name="Kocsube S."/>
            <person name="Kotiranta H."/>
            <person name="LaButti K.M."/>
            <person name="Lechner B.E."/>
            <person name="Liimatainen K."/>
            <person name="Lipzen A."/>
            <person name="Lukacs Z."/>
            <person name="Mihaltcheva S."/>
            <person name="Morgado L.N."/>
            <person name="Niskanen T."/>
            <person name="Noordeloos M.E."/>
            <person name="Ohm R.A."/>
            <person name="Ortiz-Santana B."/>
            <person name="Ovrebo C."/>
            <person name="Racz N."/>
            <person name="Riley R."/>
            <person name="Savchenko A."/>
            <person name="Shiryaev A."/>
            <person name="Soop K."/>
            <person name="Spirin V."/>
            <person name="Szebenyi C."/>
            <person name="Tomsovsky M."/>
            <person name="Tulloss R.E."/>
            <person name="Uehling J."/>
            <person name="Grigoriev I.V."/>
            <person name="Vagvolgyi C."/>
            <person name="Papp T."/>
            <person name="Martin F.M."/>
            <person name="Miettinen O."/>
            <person name="Hibbett D.S."/>
            <person name="Nagy L.G."/>
        </authorList>
    </citation>
    <scope>NUCLEOTIDE SEQUENCE [LARGE SCALE GENOMIC DNA]</scope>
    <source>
        <strain evidence="1 2">NL-1719</strain>
    </source>
</reference>
<evidence type="ECO:0000313" key="2">
    <source>
        <dbReference type="Proteomes" id="UP000308600"/>
    </source>
</evidence>
<organism evidence="1 2">
    <name type="scientific">Pluteus cervinus</name>
    <dbReference type="NCBI Taxonomy" id="181527"/>
    <lineage>
        <taxon>Eukaryota</taxon>
        <taxon>Fungi</taxon>
        <taxon>Dikarya</taxon>
        <taxon>Basidiomycota</taxon>
        <taxon>Agaricomycotina</taxon>
        <taxon>Agaricomycetes</taxon>
        <taxon>Agaricomycetidae</taxon>
        <taxon>Agaricales</taxon>
        <taxon>Pluteineae</taxon>
        <taxon>Pluteaceae</taxon>
        <taxon>Pluteus</taxon>
    </lineage>
</organism>
<gene>
    <name evidence="1" type="ORF">BDN72DRAFT_180238</name>
</gene>
<evidence type="ECO:0000313" key="1">
    <source>
        <dbReference type="EMBL" id="TFK65791.1"/>
    </source>
</evidence>
<name>A0ACD3AJT6_9AGAR</name>